<feature type="transmembrane region" description="Helical" evidence="5">
    <location>
        <begin position="212"/>
        <end position="235"/>
    </location>
</feature>
<evidence type="ECO:0000256" key="1">
    <source>
        <dbReference type="ARBA" id="ARBA00004141"/>
    </source>
</evidence>
<protein>
    <recommendedName>
        <fullName evidence="6">Amino acid transporter transmembrane domain-containing protein</fullName>
    </recommendedName>
</protein>
<feature type="transmembrane region" description="Helical" evidence="5">
    <location>
        <begin position="343"/>
        <end position="366"/>
    </location>
</feature>
<feature type="transmembrane region" description="Helical" evidence="5">
    <location>
        <begin position="386"/>
        <end position="403"/>
    </location>
</feature>
<feature type="transmembrane region" description="Helical" evidence="5">
    <location>
        <begin position="301"/>
        <end position="323"/>
    </location>
</feature>
<feature type="transmembrane region" description="Helical" evidence="5">
    <location>
        <begin position="185"/>
        <end position="205"/>
    </location>
</feature>
<dbReference type="eggNOG" id="KOG1305">
    <property type="taxonomic scope" value="Eukaryota"/>
</dbReference>
<keyword evidence="4 5" id="KW-0472">Membrane</keyword>
<evidence type="ECO:0000256" key="2">
    <source>
        <dbReference type="ARBA" id="ARBA00022692"/>
    </source>
</evidence>
<dbReference type="EMBL" id="FN647992">
    <property type="protein sequence ID" value="CBJ49079.1"/>
    <property type="molecule type" value="Genomic_DNA"/>
</dbReference>
<organism evidence="7 8">
    <name type="scientific">Ectocarpus siliculosus</name>
    <name type="common">Brown alga</name>
    <name type="synonym">Conferva siliculosa</name>
    <dbReference type="NCBI Taxonomy" id="2880"/>
    <lineage>
        <taxon>Eukaryota</taxon>
        <taxon>Sar</taxon>
        <taxon>Stramenopiles</taxon>
        <taxon>Ochrophyta</taxon>
        <taxon>PX clade</taxon>
        <taxon>Phaeophyceae</taxon>
        <taxon>Ectocarpales</taxon>
        <taxon>Ectocarpaceae</taxon>
        <taxon>Ectocarpus</taxon>
    </lineage>
</organism>
<feature type="transmembrane region" description="Helical" evidence="5">
    <location>
        <begin position="267"/>
        <end position="289"/>
    </location>
</feature>
<feature type="transmembrane region" description="Helical" evidence="5">
    <location>
        <begin position="452"/>
        <end position="473"/>
    </location>
</feature>
<feature type="transmembrane region" description="Helical" evidence="5">
    <location>
        <begin position="409"/>
        <end position="431"/>
    </location>
</feature>
<sequence>MHACIHRLENWPLLSFLEKRQGWVSSRVRAASSQGQRPRFRIPDYLHLGDNPGQAPQAESSSSGVTVGRSIFNLIKNVVGAGILAIPGGVTAFSQSRAAVVPTVAMIVALGGMSGYCFSLIGRVCAATGASSYGDAWSKTIGEKTSWLPTSSCTAKTFFACMAYSIIIGDVFADVLAAFGAPGVLAARTNILCLVSALVLLPLCLLKDLSALSYTSIMGVLGTVYTAAVMGIRYFDNSYVEGGRFFAGLAKDARPVFSGTGAMNSQALILVSMLSTAFVAHFNAPKFYAELKDKSVPRFNTVVGSSFAAAIGLVVIMTLFPYLTFGGASKSFILNNFATSDRLATSCRLAIASSIVGGYPLVFMGAKTGALAAVGISNPTENQRKVGTTLLLGFFTAIGVLLTDLGFVVSFGGAVLGSALVFIFPTMMWIAQSKKDAKWGKPLKGWRRAEIMGNYVISALGVALAVLGGGLSIKKSFF</sequence>
<dbReference type="AlphaFoldDB" id="D7FJZ0"/>
<dbReference type="STRING" id="2880.D7FJZ0"/>
<evidence type="ECO:0000256" key="3">
    <source>
        <dbReference type="ARBA" id="ARBA00022989"/>
    </source>
</evidence>
<dbReference type="PANTHER" id="PTHR22950">
    <property type="entry name" value="AMINO ACID TRANSPORTER"/>
    <property type="match status" value="1"/>
</dbReference>
<evidence type="ECO:0000256" key="4">
    <source>
        <dbReference type="ARBA" id="ARBA00023136"/>
    </source>
</evidence>
<keyword evidence="2 5" id="KW-0812">Transmembrane</keyword>
<comment type="subcellular location">
    <subcellularLocation>
        <location evidence="1">Membrane</location>
        <topology evidence="1">Multi-pass membrane protein</topology>
    </subcellularLocation>
</comment>
<evidence type="ECO:0000259" key="6">
    <source>
        <dbReference type="Pfam" id="PF01490"/>
    </source>
</evidence>
<dbReference type="OrthoDB" id="28208at2759"/>
<accession>D7FJZ0</accession>
<dbReference type="GO" id="GO:0015179">
    <property type="term" value="F:L-amino acid transmembrane transporter activity"/>
    <property type="evidence" value="ECO:0007669"/>
    <property type="project" value="TreeGrafter"/>
</dbReference>
<dbReference type="EMBL" id="FN649738">
    <property type="protein sequence ID" value="CBJ49079.1"/>
    <property type="molecule type" value="Genomic_DNA"/>
</dbReference>
<keyword evidence="8" id="KW-1185">Reference proteome</keyword>
<evidence type="ECO:0000313" key="7">
    <source>
        <dbReference type="EMBL" id="CBJ49079.1"/>
    </source>
</evidence>
<evidence type="ECO:0000256" key="5">
    <source>
        <dbReference type="SAM" id="Phobius"/>
    </source>
</evidence>
<dbReference type="OMA" id="HACIHRL"/>
<gene>
    <name evidence="7" type="ORF">Esi_0139_0010</name>
</gene>
<dbReference type="InParanoid" id="D7FJZ0"/>
<feature type="transmembrane region" description="Helical" evidence="5">
    <location>
        <begin position="158"/>
        <end position="179"/>
    </location>
</feature>
<dbReference type="InterPro" id="IPR013057">
    <property type="entry name" value="AA_transpt_TM"/>
</dbReference>
<keyword evidence="3 5" id="KW-1133">Transmembrane helix</keyword>
<reference evidence="7 8" key="1">
    <citation type="journal article" date="2010" name="Nature">
        <title>The Ectocarpus genome and the independent evolution of multicellularity in brown algae.</title>
        <authorList>
            <person name="Cock J.M."/>
            <person name="Sterck L."/>
            <person name="Rouze P."/>
            <person name="Scornet D."/>
            <person name="Allen A.E."/>
            <person name="Amoutzias G."/>
            <person name="Anthouard V."/>
            <person name="Artiguenave F."/>
            <person name="Aury J.M."/>
            <person name="Badger J.H."/>
            <person name="Beszteri B."/>
            <person name="Billiau K."/>
            <person name="Bonnet E."/>
            <person name="Bothwell J.H."/>
            <person name="Bowler C."/>
            <person name="Boyen C."/>
            <person name="Brownlee C."/>
            <person name="Carrano C.J."/>
            <person name="Charrier B."/>
            <person name="Cho G.Y."/>
            <person name="Coelho S.M."/>
            <person name="Collen J."/>
            <person name="Corre E."/>
            <person name="Da Silva C."/>
            <person name="Delage L."/>
            <person name="Delaroque N."/>
            <person name="Dittami S.M."/>
            <person name="Doulbeau S."/>
            <person name="Elias M."/>
            <person name="Farnham G."/>
            <person name="Gachon C.M."/>
            <person name="Gschloessl B."/>
            <person name="Heesch S."/>
            <person name="Jabbari K."/>
            <person name="Jubin C."/>
            <person name="Kawai H."/>
            <person name="Kimura K."/>
            <person name="Kloareg B."/>
            <person name="Kupper F.C."/>
            <person name="Lang D."/>
            <person name="Le Bail A."/>
            <person name="Leblanc C."/>
            <person name="Lerouge P."/>
            <person name="Lohr M."/>
            <person name="Lopez P.J."/>
            <person name="Martens C."/>
            <person name="Maumus F."/>
            <person name="Michel G."/>
            <person name="Miranda-Saavedra D."/>
            <person name="Morales J."/>
            <person name="Moreau H."/>
            <person name="Motomura T."/>
            <person name="Nagasato C."/>
            <person name="Napoli C.A."/>
            <person name="Nelson D.R."/>
            <person name="Nyvall-Collen P."/>
            <person name="Peters A.F."/>
            <person name="Pommier C."/>
            <person name="Potin P."/>
            <person name="Poulain J."/>
            <person name="Quesneville H."/>
            <person name="Read B."/>
            <person name="Rensing S.A."/>
            <person name="Ritter A."/>
            <person name="Rousvoal S."/>
            <person name="Samanta M."/>
            <person name="Samson G."/>
            <person name="Schroeder D.C."/>
            <person name="Segurens B."/>
            <person name="Strittmatter M."/>
            <person name="Tonon T."/>
            <person name="Tregear J.W."/>
            <person name="Valentin K."/>
            <person name="von Dassow P."/>
            <person name="Yamagishi T."/>
            <person name="Van de Peer Y."/>
            <person name="Wincker P."/>
        </authorList>
    </citation>
    <scope>NUCLEOTIDE SEQUENCE [LARGE SCALE GENOMIC DNA]</scope>
    <source>
        <strain evidence="8">Ec32 / CCAP1310/4</strain>
    </source>
</reference>
<dbReference type="Proteomes" id="UP000002630">
    <property type="component" value="Linkage Group LG13"/>
</dbReference>
<feature type="domain" description="Amino acid transporter transmembrane" evidence="6">
    <location>
        <begin position="65"/>
        <end position="465"/>
    </location>
</feature>
<proteinExistence type="predicted"/>
<dbReference type="Pfam" id="PF01490">
    <property type="entry name" value="Aa_trans"/>
    <property type="match status" value="1"/>
</dbReference>
<evidence type="ECO:0000313" key="8">
    <source>
        <dbReference type="Proteomes" id="UP000002630"/>
    </source>
</evidence>
<dbReference type="GO" id="GO:0016020">
    <property type="term" value="C:membrane"/>
    <property type="evidence" value="ECO:0007669"/>
    <property type="project" value="UniProtKB-SubCell"/>
</dbReference>
<dbReference type="PANTHER" id="PTHR22950:SF652">
    <property type="entry name" value="TRANSMEMBRANE AMINO ACID TRANSPORTER FAMILY PROTEIN"/>
    <property type="match status" value="1"/>
</dbReference>
<name>D7FJZ0_ECTSI</name>